<evidence type="ECO:0000313" key="2">
    <source>
        <dbReference type="EMBL" id="RKQ68564.1"/>
    </source>
</evidence>
<gene>
    <name evidence="2" type="ORF">BCL74_3044</name>
</gene>
<reference evidence="2 3" key="1">
    <citation type="submission" date="2018-10" db="EMBL/GenBank/DDBJ databases">
        <title>Comparative analysis of microorganisms from saline springs in Andes Mountain Range, Colombia.</title>
        <authorList>
            <person name="Rubin E."/>
        </authorList>
    </citation>
    <scope>NUCLEOTIDE SEQUENCE [LARGE SCALE GENOMIC DNA]</scope>
    <source>
        <strain evidence="2 3">USBA 36</strain>
    </source>
</reference>
<sequence length="264" mass="29940">MQLTQEQLEQFERDGYVFIPDLFSAEEIAVMKGEVPALFAQDRPENVRERVSGKVRTNFAAHTYNDVYRKVSRHPRLIGPAQQLLGGPVYIHQFKINGKAAFDGDVWQWHQDYGTWQADDQMPEPRAMNFAVYLDEVNEYNGPLMLIPGSHRKGAIPAAHDLSTTSYPLWVINNDTIRQLVAEGGIVAPKGGPGSALFFHGCIVHGSTSNMSPWDRWVVYVTANRTDNAIRQFKRPEYIAHRDFTPIELESDDCLLTHRRSAAE</sequence>
<dbReference type="PANTHER" id="PTHR20883:SF48">
    <property type="entry name" value="ECTOINE DIOXYGENASE"/>
    <property type="match status" value="1"/>
</dbReference>
<dbReference type="RefSeq" id="WP_008943287.1">
    <property type="nucleotide sequence ID" value="NZ_RBIG01000003.1"/>
</dbReference>
<name>A0A420WC18_9PROT</name>
<dbReference type="Gene3D" id="2.60.120.620">
    <property type="entry name" value="q2cbj1_9rhob like domain"/>
    <property type="match status" value="1"/>
</dbReference>
<dbReference type="OrthoDB" id="9791262at2"/>
<dbReference type="GO" id="GO:0016706">
    <property type="term" value="F:2-oxoglutarate-dependent dioxygenase activity"/>
    <property type="evidence" value="ECO:0007669"/>
    <property type="project" value="UniProtKB-ARBA"/>
</dbReference>
<protein>
    <submittedName>
        <fullName evidence="2">Ectoine hydroxylase</fullName>
    </submittedName>
</protein>
<evidence type="ECO:0000313" key="3">
    <source>
        <dbReference type="Proteomes" id="UP000277424"/>
    </source>
</evidence>
<dbReference type="AlphaFoldDB" id="A0A420WC18"/>
<proteinExistence type="predicted"/>
<organism evidence="2 3">
    <name type="scientific">Oceanibaculum indicum</name>
    <dbReference type="NCBI Taxonomy" id="526216"/>
    <lineage>
        <taxon>Bacteria</taxon>
        <taxon>Pseudomonadati</taxon>
        <taxon>Pseudomonadota</taxon>
        <taxon>Alphaproteobacteria</taxon>
        <taxon>Rhodospirillales</taxon>
        <taxon>Oceanibaculaceae</taxon>
        <taxon>Oceanibaculum</taxon>
    </lineage>
</organism>
<dbReference type="PANTHER" id="PTHR20883">
    <property type="entry name" value="PHYTANOYL-COA DIOXYGENASE DOMAIN CONTAINING 1"/>
    <property type="match status" value="1"/>
</dbReference>
<accession>A0A420WC18</accession>
<dbReference type="SUPFAM" id="SSF51197">
    <property type="entry name" value="Clavaminate synthase-like"/>
    <property type="match status" value="1"/>
</dbReference>
<dbReference type="EMBL" id="RBIG01000003">
    <property type="protein sequence ID" value="RKQ68564.1"/>
    <property type="molecule type" value="Genomic_DNA"/>
</dbReference>
<dbReference type="Proteomes" id="UP000277424">
    <property type="component" value="Unassembled WGS sequence"/>
</dbReference>
<dbReference type="GO" id="GO:0005506">
    <property type="term" value="F:iron ion binding"/>
    <property type="evidence" value="ECO:0007669"/>
    <property type="project" value="UniProtKB-ARBA"/>
</dbReference>
<evidence type="ECO:0000256" key="1">
    <source>
        <dbReference type="ARBA" id="ARBA00001954"/>
    </source>
</evidence>
<dbReference type="Pfam" id="PF05721">
    <property type="entry name" value="PhyH"/>
    <property type="match status" value="1"/>
</dbReference>
<dbReference type="InterPro" id="IPR008775">
    <property type="entry name" value="Phytyl_CoA_dOase-like"/>
</dbReference>
<comment type="cofactor">
    <cofactor evidence="1">
        <name>Fe(2+)</name>
        <dbReference type="ChEBI" id="CHEBI:29033"/>
    </cofactor>
</comment>
<comment type="caution">
    <text evidence="2">The sequence shown here is derived from an EMBL/GenBank/DDBJ whole genome shotgun (WGS) entry which is preliminary data.</text>
</comment>